<feature type="domain" description="SecDF P1 head subdomain" evidence="13">
    <location>
        <begin position="211"/>
        <end position="323"/>
    </location>
</feature>
<evidence type="ECO:0000313" key="15">
    <source>
        <dbReference type="Proteomes" id="UP000316252"/>
    </source>
</evidence>
<dbReference type="SUPFAM" id="SSF82866">
    <property type="entry name" value="Multidrug efflux transporter AcrB transmembrane domain"/>
    <property type="match status" value="1"/>
</dbReference>
<feature type="transmembrane region" description="Helical" evidence="9">
    <location>
        <begin position="397"/>
        <end position="420"/>
    </location>
</feature>
<dbReference type="Pfam" id="PF22599">
    <property type="entry name" value="SecDF_P1_head"/>
    <property type="match status" value="1"/>
</dbReference>
<gene>
    <name evidence="9 14" type="primary">secD</name>
    <name evidence="14" type="ORF">FJ657_11240</name>
</gene>
<keyword evidence="8 9" id="KW-0472">Membrane</keyword>
<dbReference type="InterPro" id="IPR054384">
    <property type="entry name" value="SecDF_P1_head"/>
</dbReference>
<evidence type="ECO:0000256" key="5">
    <source>
        <dbReference type="ARBA" id="ARBA00022927"/>
    </source>
</evidence>
<dbReference type="Gene3D" id="1.20.1640.10">
    <property type="entry name" value="Multidrug efflux transporter AcrB transmembrane domain"/>
    <property type="match status" value="1"/>
</dbReference>
<feature type="transmembrane region" description="Helical" evidence="9">
    <location>
        <begin position="473"/>
        <end position="496"/>
    </location>
</feature>
<evidence type="ECO:0000256" key="1">
    <source>
        <dbReference type="ARBA" id="ARBA00004651"/>
    </source>
</evidence>
<evidence type="ECO:0000256" key="9">
    <source>
        <dbReference type="HAMAP-Rule" id="MF_01463"/>
    </source>
</evidence>
<evidence type="ECO:0000256" key="6">
    <source>
        <dbReference type="ARBA" id="ARBA00022989"/>
    </source>
</evidence>
<evidence type="ECO:0000256" key="3">
    <source>
        <dbReference type="ARBA" id="ARBA00022475"/>
    </source>
</evidence>
<dbReference type="Proteomes" id="UP000316252">
    <property type="component" value="Unassembled WGS sequence"/>
</dbReference>
<keyword evidence="3 9" id="KW-1003">Cell membrane</keyword>
<dbReference type="HAMAP" id="MF_01463_B">
    <property type="entry name" value="SecD_B"/>
    <property type="match status" value="1"/>
</dbReference>
<comment type="function">
    <text evidence="9">Part of the Sec protein translocase complex. Interacts with the SecYEG preprotein conducting channel. SecDF uses the proton motive force (PMF) to complete protein translocation after the ATP-dependent function of SecA.</text>
</comment>
<keyword evidence="7 9" id="KW-0811">Translocation</keyword>
<feature type="transmembrane region" description="Helical" evidence="9">
    <location>
        <begin position="369"/>
        <end position="391"/>
    </location>
</feature>
<dbReference type="Pfam" id="PF21760">
    <property type="entry name" value="SecD_1st"/>
    <property type="match status" value="1"/>
</dbReference>
<evidence type="ECO:0000256" key="7">
    <source>
        <dbReference type="ARBA" id="ARBA00023010"/>
    </source>
</evidence>
<dbReference type="AlphaFoldDB" id="A0A506Y1C9"/>
<dbReference type="GO" id="GO:0043952">
    <property type="term" value="P:protein transport by the Sec complex"/>
    <property type="evidence" value="ECO:0007669"/>
    <property type="project" value="UniProtKB-UniRule"/>
</dbReference>
<dbReference type="EMBL" id="VHQG01000002">
    <property type="protein sequence ID" value="TPW76346.1"/>
    <property type="molecule type" value="Genomic_DNA"/>
</dbReference>
<dbReference type="NCBIfam" id="TIGR01129">
    <property type="entry name" value="secD"/>
    <property type="match status" value="1"/>
</dbReference>
<dbReference type="InterPro" id="IPR048634">
    <property type="entry name" value="SecD_SecF_C"/>
</dbReference>
<evidence type="ECO:0000313" key="14">
    <source>
        <dbReference type="EMBL" id="TPW76346.1"/>
    </source>
</evidence>
<sequence>MESEPFVATRTTPTRKAWRALTWLILILVVLAGLQTAGMIWGKWGTTPKLAIDLDGGTEIILSPVVPGGKQATAEQLQQAVSIIRQRVDATGSSEAEISTLGNQNIVVSIPGTPDQATLQRIQSSSKLEFRPVLLTGAPTAAASTDPSASPSDDPSLSSTPSVKPSNASDTNWVTPALQKQYDDFQCADVEKSGANVADPKKPLVTCDDTGTKKYILGPVEVDGADITDASAGTIQGSQGVSTNTWAVSLRFNSAGGDAIKKMGTRLIALDSPRNQFGAVLDGLVITDPAVQGVTDQPQITGSFTQESAQALADQLKYGALPVSFQVQSRDTVSATLGTSQLQSGLIAGLIGLILVVIYSLFQYRLLGFVTIASLVVTAAITYGVIQVASWHSGYRLSLAGVAGLIISIGLTADSFIVYFERIRDELRDGRGLVGAVEAGWGRALRTIVAAKGVNLLSAVVLYILAVGNVRGFALTLGITTIIDVLVVLLFTHPVLQLLAKTRFFSSGHPLSGLDPNALGAVYRGRAQFRVSTEARKGGASREAQRRQTIAERKAAELADAKSGSSDRAEKGKDS</sequence>
<feature type="compositionally biased region" description="Polar residues" evidence="10">
    <location>
        <begin position="163"/>
        <end position="173"/>
    </location>
</feature>
<evidence type="ECO:0000259" key="12">
    <source>
        <dbReference type="Pfam" id="PF21760"/>
    </source>
</evidence>
<keyword evidence="6 9" id="KW-1133">Transmembrane helix</keyword>
<feature type="region of interest" description="Disordered" evidence="10">
    <location>
        <begin position="140"/>
        <end position="173"/>
    </location>
</feature>
<dbReference type="InterPro" id="IPR022813">
    <property type="entry name" value="SecD/SecF_arch_bac"/>
</dbReference>
<keyword evidence="2 9" id="KW-0813">Transport</keyword>
<dbReference type="GO" id="GO:0015450">
    <property type="term" value="F:protein-transporting ATPase activity"/>
    <property type="evidence" value="ECO:0007669"/>
    <property type="project" value="InterPro"/>
</dbReference>
<feature type="domain" description="Protein export membrane protein SecD/SecF C-terminal" evidence="11">
    <location>
        <begin position="324"/>
        <end position="500"/>
    </location>
</feature>
<accession>A0A506Y1C9</accession>
<evidence type="ECO:0000256" key="2">
    <source>
        <dbReference type="ARBA" id="ARBA00022448"/>
    </source>
</evidence>
<dbReference type="NCBIfam" id="TIGR00916">
    <property type="entry name" value="2A0604s01"/>
    <property type="match status" value="1"/>
</dbReference>
<dbReference type="Gene3D" id="3.30.70.3220">
    <property type="match status" value="1"/>
</dbReference>
<comment type="subcellular location">
    <subcellularLocation>
        <location evidence="1 9">Cell membrane</location>
        <topology evidence="1 9">Multi-pass membrane protein</topology>
    </subcellularLocation>
</comment>
<dbReference type="InterPro" id="IPR048631">
    <property type="entry name" value="SecD_1st"/>
</dbReference>
<dbReference type="PANTHER" id="PTHR30081">
    <property type="entry name" value="PROTEIN-EXPORT MEMBRANE PROTEIN SEC"/>
    <property type="match status" value="1"/>
</dbReference>
<dbReference type="InterPro" id="IPR055344">
    <property type="entry name" value="SecD_SecF_C_bact"/>
</dbReference>
<protein>
    <recommendedName>
        <fullName evidence="9">Protein translocase subunit SecD</fullName>
    </recommendedName>
</protein>
<organism evidence="14 15">
    <name type="scientific">Schumannella soli</name>
    <dbReference type="NCBI Taxonomy" id="2590779"/>
    <lineage>
        <taxon>Bacteria</taxon>
        <taxon>Bacillati</taxon>
        <taxon>Actinomycetota</taxon>
        <taxon>Actinomycetes</taxon>
        <taxon>Micrococcales</taxon>
        <taxon>Microbacteriaceae</taxon>
        <taxon>Schumannella</taxon>
    </lineage>
</organism>
<reference evidence="14 15" key="1">
    <citation type="submission" date="2019-06" db="EMBL/GenBank/DDBJ databases">
        <authorList>
            <person name="Li F."/>
        </authorList>
    </citation>
    <scope>NUCLEOTIDE SEQUENCE [LARGE SCALE GENOMIC DNA]</scope>
    <source>
        <strain evidence="14 15">10F1D-1</strain>
    </source>
</reference>
<name>A0A506Y1C9_9MICO</name>
<keyword evidence="15" id="KW-1185">Reference proteome</keyword>
<feature type="transmembrane region" description="Helical" evidence="9">
    <location>
        <begin position="20"/>
        <end position="41"/>
    </location>
</feature>
<evidence type="ECO:0000256" key="10">
    <source>
        <dbReference type="SAM" id="MobiDB-lite"/>
    </source>
</evidence>
<feature type="transmembrane region" description="Helical" evidence="9">
    <location>
        <begin position="449"/>
        <end position="467"/>
    </location>
</feature>
<dbReference type="GO" id="GO:0005886">
    <property type="term" value="C:plasma membrane"/>
    <property type="evidence" value="ECO:0007669"/>
    <property type="project" value="UniProtKB-SubCell"/>
</dbReference>
<dbReference type="Pfam" id="PF02355">
    <property type="entry name" value="SecD_SecF_C"/>
    <property type="match status" value="1"/>
</dbReference>
<keyword evidence="5 9" id="KW-0653">Protein transport</keyword>
<feature type="domain" description="Protein translocase subunit SecDF P1" evidence="12">
    <location>
        <begin position="77"/>
        <end position="133"/>
    </location>
</feature>
<evidence type="ECO:0000256" key="8">
    <source>
        <dbReference type="ARBA" id="ARBA00023136"/>
    </source>
</evidence>
<dbReference type="InterPro" id="IPR005791">
    <property type="entry name" value="SecD"/>
</dbReference>
<keyword evidence="4 9" id="KW-0812">Transmembrane</keyword>
<evidence type="ECO:0000259" key="11">
    <source>
        <dbReference type="Pfam" id="PF02355"/>
    </source>
</evidence>
<feature type="compositionally biased region" description="Low complexity" evidence="10">
    <location>
        <begin position="140"/>
        <end position="162"/>
    </location>
</feature>
<feature type="transmembrane region" description="Helical" evidence="9">
    <location>
        <begin position="342"/>
        <end position="362"/>
    </location>
</feature>
<evidence type="ECO:0000259" key="13">
    <source>
        <dbReference type="Pfam" id="PF22599"/>
    </source>
</evidence>
<comment type="similarity">
    <text evidence="9">Belongs to the SecD/SecF family. SecD subfamily.</text>
</comment>
<dbReference type="GO" id="GO:0065002">
    <property type="term" value="P:intracellular protein transmembrane transport"/>
    <property type="evidence" value="ECO:0007669"/>
    <property type="project" value="UniProtKB-UniRule"/>
</dbReference>
<proteinExistence type="inferred from homology"/>
<feature type="region of interest" description="Disordered" evidence="10">
    <location>
        <begin position="555"/>
        <end position="575"/>
    </location>
</feature>
<dbReference type="PANTHER" id="PTHR30081:SF1">
    <property type="entry name" value="PROTEIN TRANSLOCASE SUBUNIT SECD"/>
    <property type="match status" value="1"/>
</dbReference>
<dbReference type="GO" id="GO:0006605">
    <property type="term" value="P:protein targeting"/>
    <property type="evidence" value="ECO:0007669"/>
    <property type="project" value="UniProtKB-UniRule"/>
</dbReference>
<comment type="caution">
    <text evidence="14">The sequence shown here is derived from an EMBL/GenBank/DDBJ whole genome shotgun (WGS) entry which is preliminary data.</text>
</comment>
<evidence type="ECO:0000256" key="4">
    <source>
        <dbReference type="ARBA" id="ARBA00022692"/>
    </source>
</evidence>
<comment type="subunit">
    <text evidence="9">Forms a complex with SecF. Part of the essential Sec protein translocation apparatus which comprises SecA, SecYEG and auxiliary proteins SecDF. Other proteins may also be involved.</text>
</comment>
<dbReference type="OrthoDB" id="5240379at2"/>